<evidence type="ECO:0000256" key="6">
    <source>
        <dbReference type="ARBA" id="ARBA00023033"/>
    </source>
</evidence>
<keyword evidence="5" id="KW-0560">Oxidoreductase</keyword>
<name>A0A6A6E315_9PEZI</name>
<organism evidence="7 8">
    <name type="scientific">Zopfia rhizophila CBS 207.26</name>
    <dbReference type="NCBI Taxonomy" id="1314779"/>
    <lineage>
        <taxon>Eukaryota</taxon>
        <taxon>Fungi</taxon>
        <taxon>Dikarya</taxon>
        <taxon>Ascomycota</taxon>
        <taxon>Pezizomycotina</taxon>
        <taxon>Dothideomycetes</taxon>
        <taxon>Dothideomycetes incertae sedis</taxon>
        <taxon>Zopfiaceae</taxon>
        <taxon>Zopfia</taxon>
    </lineage>
</organism>
<keyword evidence="4" id="KW-0521">NADP</keyword>
<dbReference type="InterPro" id="IPR051820">
    <property type="entry name" value="FAD-binding_MO"/>
</dbReference>
<evidence type="ECO:0000256" key="4">
    <source>
        <dbReference type="ARBA" id="ARBA00022857"/>
    </source>
</evidence>
<dbReference type="GO" id="GO:0050660">
    <property type="term" value="F:flavin adenine dinucleotide binding"/>
    <property type="evidence" value="ECO:0007669"/>
    <property type="project" value="InterPro"/>
</dbReference>
<dbReference type="Proteomes" id="UP000800200">
    <property type="component" value="Unassembled WGS sequence"/>
</dbReference>
<dbReference type="GO" id="GO:0050661">
    <property type="term" value="F:NADP binding"/>
    <property type="evidence" value="ECO:0007669"/>
    <property type="project" value="InterPro"/>
</dbReference>
<dbReference type="PRINTS" id="PR00368">
    <property type="entry name" value="FADPNR"/>
</dbReference>
<dbReference type="InterPro" id="IPR020946">
    <property type="entry name" value="Flavin_mOase-like"/>
</dbReference>
<reference evidence="7" key="1">
    <citation type="journal article" date="2020" name="Stud. Mycol.">
        <title>101 Dothideomycetes genomes: a test case for predicting lifestyles and emergence of pathogens.</title>
        <authorList>
            <person name="Haridas S."/>
            <person name="Albert R."/>
            <person name="Binder M."/>
            <person name="Bloem J."/>
            <person name="Labutti K."/>
            <person name="Salamov A."/>
            <person name="Andreopoulos B."/>
            <person name="Baker S."/>
            <person name="Barry K."/>
            <person name="Bills G."/>
            <person name="Bluhm B."/>
            <person name="Cannon C."/>
            <person name="Castanera R."/>
            <person name="Culley D."/>
            <person name="Daum C."/>
            <person name="Ezra D."/>
            <person name="Gonzalez J."/>
            <person name="Henrissat B."/>
            <person name="Kuo A."/>
            <person name="Liang C."/>
            <person name="Lipzen A."/>
            <person name="Lutzoni F."/>
            <person name="Magnuson J."/>
            <person name="Mondo S."/>
            <person name="Nolan M."/>
            <person name="Ohm R."/>
            <person name="Pangilinan J."/>
            <person name="Park H.-J."/>
            <person name="Ramirez L."/>
            <person name="Alfaro M."/>
            <person name="Sun H."/>
            <person name="Tritt A."/>
            <person name="Yoshinaga Y."/>
            <person name="Zwiers L.-H."/>
            <person name="Turgeon B."/>
            <person name="Goodwin S."/>
            <person name="Spatafora J."/>
            <person name="Crous P."/>
            <person name="Grigoriev I."/>
        </authorList>
    </citation>
    <scope>NUCLEOTIDE SEQUENCE</scope>
    <source>
        <strain evidence="7">CBS 207.26</strain>
    </source>
</reference>
<keyword evidence="6" id="KW-0503">Monooxygenase</keyword>
<dbReference type="EMBL" id="ML994633">
    <property type="protein sequence ID" value="KAF2185583.1"/>
    <property type="molecule type" value="Genomic_DNA"/>
</dbReference>
<dbReference type="SUPFAM" id="SSF51905">
    <property type="entry name" value="FAD/NAD(P)-binding domain"/>
    <property type="match status" value="2"/>
</dbReference>
<dbReference type="AlphaFoldDB" id="A0A6A6E315"/>
<dbReference type="PANTHER" id="PTHR43872:SF1">
    <property type="entry name" value="MONOOXYGENASE, PUTATIVE (AFU_ORTHOLOGUE AFUA_8G02570)-RELATED"/>
    <property type="match status" value="1"/>
</dbReference>
<dbReference type="FunFam" id="3.50.50.60:FF:000228">
    <property type="entry name" value="FAD-containing monooxygenase EthA"/>
    <property type="match status" value="1"/>
</dbReference>
<sequence>MNGHTNGHANGHLPNGISTYNYDVIIIGAGISGVDAAYRLQTTLPDYTYTILEGRDNLGGTWDLFRYPGIRSDSDLHTFGFPFNPWSKPNPIATGESIREYMKATASKFGIDRHFEFRHKVLSANWSSDTQQWRLEVDNRGNRKTYYAKFVILGTGYYSYEKPLEAYIPGLDNFKGTRVHPQFWPESLDYTGKKLVVIGSGATAITLLPALIERKVGSVTMLQRSPSYVMNLPQKKPGELDFYERWLPGWMSLRITRLRFLVIPWLFYLFCRRFPNAARNVLTKEAKAQLPKDFPIDPHFKPGYNPWDQRLCLCPDSDFFKCFESGRANIVTGTIKEVVEDGIELNSGDKLDADIIVTATGLNLQFAGNIDISVDKEPVKIPEKYMWRASMLSGVPNLALIVGYTNASWTLGADCASRLLTRLMAFMKSKGYTSATPKITAAEAATSQPPLNLNSTYIKAGAAKMPKTGVSGPWLPRDNYFKDNWIANRADLRQGMQFKTVST</sequence>
<evidence type="ECO:0000256" key="3">
    <source>
        <dbReference type="ARBA" id="ARBA00022827"/>
    </source>
</evidence>
<dbReference type="GO" id="GO:0004499">
    <property type="term" value="F:N,N-dimethylaniline monooxygenase activity"/>
    <property type="evidence" value="ECO:0007669"/>
    <property type="project" value="InterPro"/>
</dbReference>
<evidence type="ECO:0000256" key="5">
    <source>
        <dbReference type="ARBA" id="ARBA00023002"/>
    </source>
</evidence>
<proteinExistence type="predicted"/>
<keyword evidence="2" id="KW-0285">Flavoprotein</keyword>
<dbReference type="Pfam" id="PF00743">
    <property type="entry name" value="FMO-like"/>
    <property type="match status" value="1"/>
</dbReference>
<dbReference type="InterPro" id="IPR036188">
    <property type="entry name" value="FAD/NAD-bd_sf"/>
</dbReference>
<protein>
    <submittedName>
        <fullName evidence="7">FAD/NAD(P)-binding domain-containing protein</fullName>
    </submittedName>
</protein>
<evidence type="ECO:0000313" key="8">
    <source>
        <dbReference type="Proteomes" id="UP000800200"/>
    </source>
</evidence>
<evidence type="ECO:0000256" key="1">
    <source>
        <dbReference type="ARBA" id="ARBA00001974"/>
    </source>
</evidence>
<gene>
    <name evidence="7" type="ORF">K469DRAFT_575742</name>
</gene>
<dbReference type="Gene3D" id="3.50.50.60">
    <property type="entry name" value="FAD/NAD(P)-binding domain"/>
    <property type="match status" value="3"/>
</dbReference>
<dbReference type="PANTHER" id="PTHR43872">
    <property type="entry name" value="MONOOXYGENASE, PUTATIVE (AFU_ORTHOLOGUE AFUA_8G02570)-RELATED"/>
    <property type="match status" value="1"/>
</dbReference>
<keyword evidence="3" id="KW-0274">FAD</keyword>
<evidence type="ECO:0000256" key="2">
    <source>
        <dbReference type="ARBA" id="ARBA00022630"/>
    </source>
</evidence>
<evidence type="ECO:0000313" key="7">
    <source>
        <dbReference type="EMBL" id="KAF2185583.1"/>
    </source>
</evidence>
<comment type="cofactor">
    <cofactor evidence="1">
        <name>FAD</name>
        <dbReference type="ChEBI" id="CHEBI:57692"/>
    </cofactor>
</comment>
<keyword evidence="8" id="KW-1185">Reference proteome</keyword>
<dbReference type="OrthoDB" id="66881at2759"/>
<accession>A0A6A6E315</accession>